<evidence type="ECO:0000313" key="3">
    <source>
        <dbReference type="Proteomes" id="UP001064782"/>
    </source>
</evidence>
<evidence type="ECO:0000313" key="2">
    <source>
        <dbReference type="EMBL" id="GLD32310.1"/>
    </source>
</evidence>
<dbReference type="Proteomes" id="UP001064782">
    <property type="component" value="Unassembled WGS sequence"/>
</dbReference>
<dbReference type="Proteomes" id="UP001165663">
    <property type="component" value="Unassembled WGS sequence"/>
</dbReference>
<reference evidence="2" key="1">
    <citation type="submission" date="2022-08" db="EMBL/GenBank/DDBJ databases">
        <title>Mycobacterium kiyosense sp. nov., scotochromogenic slow-glowing species isolated from respiratory specimens.</title>
        <authorList>
            <person name="Fukano H."/>
            <person name="Kazumi Y."/>
            <person name="Sakagami N."/>
            <person name="Ato M."/>
            <person name="Mitarai S."/>
            <person name="Hoshino Y."/>
        </authorList>
    </citation>
    <scope>NUCLEOTIDE SEQUENCE</scope>
    <source>
        <strain evidence="2">1413</strain>
        <strain evidence="1">SRL2020-028</strain>
    </source>
</reference>
<dbReference type="EMBL" id="BRZI01000040">
    <property type="protein sequence ID" value="GLD32310.1"/>
    <property type="molecule type" value="Genomic_DNA"/>
</dbReference>
<evidence type="ECO:0008006" key="4">
    <source>
        <dbReference type="Google" id="ProtNLM"/>
    </source>
</evidence>
<evidence type="ECO:0000313" key="1">
    <source>
        <dbReference type="EMBL" id="GLB81415.1"/>
    </source>
</evidence>
<name>A0A9P3UVV9_9MYCO</name>
<gene>
    <name evidence="2" type="ORF">Mkiyose1413_41930</name>
    <name evidence="1" type="ORF">SRL2020028_06710</name>
</gene>
<sequence length="303" mass="33372">MSYLYSDHQRALAPLLYRDAGAGSDAPRRSAELPQFDTPTMVPVHKPVPELTVGLLVSLGAHAPGQEPLQRTNDLSYRLIPRTVPSDQIVFDHATPARFWADEDLNVAFPRDRMAELEAEGTIGALAPDAVSILGSITKWKQLATETAPRIRDEFRRQHVDLVLVVPFCPQCHQATAVLARALEAGGLPTLMLSTLRDISEAYRPPRTALVDYPIGSPCGRVGDPEHQRATLRAALSCPLDTTTPQLHTVDLPYQADGGRDWIETVQAAYRANIADVRQNIRLHSDSESLAGQEKEFTIRCNC</sequence>
<comment type="caution">
    <text evidence="2">The sequence shown here is derived from an EMBL/GenBank/DDBJ whole genome shotgun (WGS) entry which is preliminary data.</text>
</comment>
<proteinExistence type="predicted"/>
<organism evidence="2 3">
    <name type="scientific">Mycobacterium kiyosense</name>
    <dbReference type="NCBI Taxonomy" id="2871094"/>
    <lineage>
        <taxon>Bacteria</taxon>
        <taxon>Bacillati</taxon>
        <taxon>Actinomycetota</taxon>
        <taxon>Actinomycetes</taxon>
        <taxon>Mycobacteriales</taxon>
        <taxon>Mycobacteriaceae</taxon>
        <taxon>Mycobacterium</taxon>
    </lineage>
</organism>
<dbReference type="GO" id="GO:0050485">
    <property type="term" value="F:oxidoreductase activity, acting on X-H and Y-H to form an X-Y bond, with a disulfide as acceptor"/>
    <property type="evidence" value="ECO:0007669"/>
    <property type="project" value="InterPro"/>
</dbReference>
<protein>
    <recommendedName>
        <fullName evidence="4">Glycine reductase</fullName>
    </recommendedName>
</protein>
<dbReference type="AlphaFoldDB" id="A0A9P3UVV9"/>
<dbReference type="EMBL" id="BRXE01000003">
    <property type="protein sequence ID" value="GLB81415.1"/>
    <property type="molecule type" value="Genomic_DNA"/>
</dbReference>
<accession>A0A9P3UVV9</accession>
<keyword evidence="3" id="KW-1185">Reference proteome</keyword>